<dbReference type="EMBL" id="RZHF01000022">
    <property type="protein sequence ID" value="RUR29900.1"/>
    <property type="molecule type" value="Genomic_DNA"/>
</dbReference>
<dbReference type="Gene3D" id="2.60.40.1890">
    <property type="entry name" value="PCu(A)C copper chaperone"/>
    <property type="match status" value="1"/>
</dbReference>
<name>A0A433KK67_9GAMM</name>
<reference evidence="2 3" key="1">
    <citation type="submission" date="2018-12" db="EMBL/GenBank/DDBJ databases">
        <title>three novel Halomonas strain isolated from plants.</title>
        <authorList>
            <person name="Sun C."/>
        </authorList>
    </citation>
    <scope>NUCLEOTIDE SEQUENCE [LARGE SCALE GENOMIC DNA]</scope>
    <source>
        <strain evidence="2 3">JCM 18142</strain>
    </source>
</reference>
<evidence type="ECO:0000256" key="1">
    <source>
        <dbReference type="SAM" id="SignalP"/>
    </source>
</evidence>
<feature type="signal peptide" evidence="1">
    <location>
        <begin position="1"/>
        <end position="33"/>
    </location>
</feature>
<dbReference type="InterPro" id="IPR058248">
    <property type="entry name" value="Lxx211020-like"/>
</dbReference>
<dbReference type="SUPFAM" id="SSF110087">
    <property type="entry name" value="DR1885-like metal-binding protein"/>
    <property type="match status" value="1"/>
</dbReference>
<sequence length="155" mass="16507">MANNLPGVLIGRACQGMALSALTLLLMAGVAQAQSLEVTNARLSLLPGDTPGAGYFELQNLSDEAVALVGAESPAFENVEMHVSSEHNGMAHMHAIESIEIAPGERIEFAPKGHHLMFIRRATPLSEGDEADVVLKFSDEQRLPVTFEVVSPASM</sequence>
<proteinExistence type="predicted"/>
<accession>A0A433KK67</accession>
<feature type="chain" id="PRO_5019080271" evidence="1">
    <location>
        <begin position="34"/>
        <end position="155"/>
    </location>
</feature>
<comment type="caution">
    <text evidence="2">The sequence shown here is derived from an EMBL/GenBank/DDBJ whole genome shotgun (WGS) entry which is preliminary data.</text>
</comment>
<dbReference type="AlphaFoldDB" id="A0A433KK67"/>
<keyword evidence="3" id="KW-1185">Reference proteome</keyword>
<dbReference type="RefSeq" id="WP_127063019.1">
    <property type="nucleotide sequence ID" value="NZ_RZHF01000022.1"/>
</dbReference>
<dbReference type="PANTHER" id="PTHR36302:SF1">
    <property type="entry name" value="COPPER CHAPERONE PCU(A)C"/>
    <property type="match status" value="1"/>
</dbReference>
<dbReference type="PANTHER" id="PTHR36302">
    <property type="entry name" value="BLR7088 PROTEIN"/>
    <property type="match status" value="1"/>
</dbReference>
<evidence type="ECO:0000313" key="3">
    <source>
        <dbReference type="Proteomes" id="UP000287023"/>
    </source>
</evidence>
<gene>
    <name evidence="2" type="ORF">ELY38_14840</name>
</gene>
<dbReference type="InterPro" id="IPR007410">
    <property type="entry name" value="LpqE-like"/>
</dbReference>
<protein>
    <submittedName>
        <fullName evidence="2">Copper chaperone PCu(A)C</fullName>
    </submittedName>
</protein>
<keyword evidence="1" id="KW-0732">Signal</keyword>
<dbReference type="Pfam" id="PF04314">
    <property type="entry name" value="PCuAC"/>
    <property type="match status" value="1"/>
</dbReference>
<dbReference type="OrthoDB" id="9796962at2"/>
<organism evidence="2 3">
    <name type="scientific">Vreelandella nanhaiensis</name>
    <dbReference type="NCBI Taxonomy" id="1258546"/>
    <lineage>
        <taxon>Bacteria</taxon>
        <taxon>Pseudomonadati</taxon>
        <taxon>Pseudomonadota</taxon>
        <taxon>Gammaproteobacteria</taxon>
        <taxon>Oceanospirillales</taxon>
        <taxon>Halomonadaceae</taxon>
        <taxon>Vreelandella</taxon>
    </lineage>
</organism>
<evidence type="ECO:0000313" key="2">
    <source>
        <dbReference type="EMBL" id="RUR29900.1"/>
    </source>
</evidence>
<dbReference type="Proteomes" id="UP000287023">
    <property type="component" value="Unassembled WGS sequence"/>
</dbReference>
<dbReference type="InterPro" id="IPR036182">
    <property type="entry name" value="PCuAC_sf"/>
</dbReference>